<reference evidence="7" key="2">
    <citation type="submission" date="2020-02" db="EMBL/GenBank/DDBJ databases">
        <title>Esox lucius (northern pike) genome, fEsoLuc1, primary haplotype.</title>
        <authorList>
            <person name="Myers G."/>
            <person name="Karagic N."/>
            <person name="Meyer A."/>
            <person name="Pippel M."/>
            <person name="Reichard M."/>
            <person name="Winkler S."/>
            <person name="Tracey A."/>
            <person name="Sims Y."/>
            <person name="Howe K."/>
            <person name="Rhie A."/>
            <person name="Formenti G."/>
            <person name="Durbin R."/>
            <person name="Fedrigo O."/>
            <person name="Jarvis E.D."/>
        </authorList>
    </citation>
    <scope>NUCLEOTIDE SEQUENCE [LARGE SCALE GENOMIC DNA]</scope>
</reference>
<dbReference type="Pfam" id="PF13445">
    <property type="entry name" value="zf-RING_UBOX"/>
    <property type="match status" value="1"/>
</dbReference>
<reference evidence="7" key="4">
    <citation type="submission" date="2025-09" db="UniProtKB">
        <authorList>
            <consortium name="Ensembl"/>
        </authorList>
    </citation>
    <scope>IDENTIFICATION</scope>
</reference>
<keyword evidence="1" id="KW-0479">Metal-binding</keyword>
<dbReference type="PROSITE" id="PS50119">
    <property type="entry name" value="ZF_BBOX"/>
    <property type="match status" value="1"/>
</dbReference>
<dbReference type="InParanoid" id="A0A3P8Y5B3"/>
<dbReference type="SMART" id="SM00336">
    <property type="entry name" value="BBOX"/>
    <property type="match status" value="1"/>
</dbReference>
<dbReference type="Pfam" id="PF00643">
    <property type="entry name" value="zf-B_box"/>
    <property type="match status" value="1"/>
</dbReference>
<dbReference type="InterPro" id="IPR050143">
    <property type="entry name" value="TRIM/RBCC"/>
</dbReference>
<keyword evidence="3" id="KW-0862">Zinc</keyword>
<keyword evidence="2 4" id="KW-0863">Zinc-finger</keyword>
<evidence type="ECO:0000256" key="4">
    <source>
        <dbReference type="PROSITE-ProRule" id="PRU00024"/>
    </source>
</evidence>
<dbReference type="InterPro" id="IPR013083">
    <property type="entry name" value="Znf_RING/FYVE/PHD"/>
</dbReference>
<dbReference type="PANTHER" id="PTHR24103">
    <property type="entry name" value="E3 UBIQUITIN-PROTEIN LIGASE TRIM"/>
    <property type="match status" value="1"/>
</dbReference>
<evidence type="ECO:0000259" key="6">
    <source>
        <dbReference type="PROSITE" id="PS50119"/>
    </source>
</evidence>
<evidence type="ECO:0000256" key="2">
    <source>
        <dbReference type="ARBA" id="ARBA00022771"/>
    </source>
</evidence>
<dbReference type="SUPFAM" id="SSF57845">
    <property type="entry name" value="B-box zinc-binding domain"/>
    <property type="match status" value="1"/>
</dbReference>
<reference evidence="7" key="3">
    <citation type="submission" date="2025-08" db="UniProtKB">
        <authorList>
            <consortium name="Ensembl"/>
        </authorList>
    </citation>
    <scope>IDENTIFICATION</scope>
</reference>
<dbReference type="Ensembl" id="ENSELUT00000020017.3">
    <property type="protein sequence ID" value="ENSELUP00000011871.2"/>
    <property type="gene ID" value="ENSELUG00000028983.2"/>
</dbReference>
<evidence type="ECO:0000256" key="1">
    <source>
        <dbReference type="ARBA" id="ARBA00022723"/>
    </source>
</evidence>
<evidence type="ECO:0000313" key="8">
    <source>
        <dbReference type="Proteomes" id="UP000265140"/>
    </source>
</evidence>
<feature type="domain" description="B box-type" evidence="6">
    <location>
        <begin position="106"/>
        <end position="147"/>
    </location>
</feature>
<keyword evidence="8" id="KW-1185">Reference proteome</keyword>
<evidence type="ECO:0000313" key="7">
    <source>
        <dbReference type="Ensembl" id="ENSELUP00000011871.2"/>
    </source>
</evidence>
<dbReference type="Bgee" id="ENSELUG00000028983">
    <property type="expression patterns" value="Expressed in nose and 10 other cell types or tissues"/>
</dbReference>
<dbReference type="GO" id="GO:0008270">
    <property type="term" value="F:zinc ion binding"/>
    <property type="evidence" value="ECO:0007669"/>
    <property type="project" value="UniProtKB-KW"/>
</dbReference>
<accession>A0A3P8Y5B3</accession>
<dbReference type="GeneTree" id="ENSGT00970000193381"/>
<dbReference type="SMART" id="SM00184">
    <property type="entry name" value="RING"/>
    <property type="match status" value="1"/>
</dbReference>
<evidence type="ECO:0000259" key="5">
    <source>
        <dbReference type="PROSITE" id="PS50089"/>
    </source>
</evidence>
<dbReference type="InterPro" id="IPR027370">
    <property type="entry name" value="Znf-RING_euk"/>
</dbReference>
<dbReference type="Gene3D" id="3.30.160.60">
    <property type="entry name" value="Classic Zinc Finger"/>
    <property type="match status" value="1"/>
</dbReference>
<dbReference type="InterPro" id="IPR000315">
    <property type="entry name" value="Znf_B-box"/>
</dbReference>
<dbReference type="SUPFAM" id="SSF57850">
    <property type="entry name" value="RING/U-box"/>
    <property type="match status" value="1"/>
</dbReference>
<protein>
    <submittedName>
        <fullName evidence="7">Uncharacterized protein</fullName>
    </submittedName>
</protein>
<dbReference type="AlphaFoldDB" id="A0A3P8Y5B3"/>
<evidence type="ECO:0000256" key="3">
    <source>
        <dbReference type="ARBA" id="ARBA00022833"/>
    </source>
</evidence>
<dbReference type="PROSITE" id="PS50089">
    <property type="entry name" value="ZF_RING_2"/>
    <property type="match status" value="1"/>
</dbReference>
<reference evidence="8" key="1">
    <citation type="journal article" date="2014" name="PLoS ONE">
        <title>The genome and linkage map of the northern pike (Esox lucius): conserved synteny revealed between the salmonid sister group and the Neoteleostei.</title>
        <authorList>
            <person name="Rondeau E.B."/>
            <person name="Minkley D.R."/>
            <person name="Leong J.S."/>
            <person name="Messmer A.M."/>
            <person name="Jantzen J.R."/>
            <person name="von Schalburg K.R."/>
            <person name="Lemon C."/>
            <person name="Bird N.H."/>
            <person name="Koop B.F."/>
        </authorList>
    </citation>
    <scope>NUCLEOTIDE SEQUENCE</scope>
</reference>
<dbReference type="InterPro" id="IPR001841">
    <property type="entry name" value="Znf_RING"/>
</dbReference>
<dbReference type="InterPro" id="IPR017907">
    <property type="entry name" value="Znf_RING_CS"/>
</dbReference>
<sequence length="171" mass="19373">MHEPTESSVPPTSGERERLSSFEEDLSCPVCCDIFKDPVMMLCGHSFCKICLQKSWKEKKYRECPMCRSKSSKTEPCPNLNLRSLCETFLKPPLDGQTPSKKCKTSAETLCHLHCETFKLFCLDDDQPICVVCRDSRNHKAHNCKPVDELAEDLKVGLVCFYATGRMDPAC</sequence>
<dbReference type="Gene3D" id="3.30.40.10">
    <property type="entry name" value="Zinc/RING finger domain, C3HC4 (zinc finger)"/>
    <property type="match status" value="1"/>
</dbReference>
<name>A0A3P8Y5B3_ESOLU</name>
<dbReference type="Proteomes" id="UP000265140">
    <property type="component" value="Chromosome 3"/>
</dbReference>
<dbReference type="PROSITE" id="PS00518">
    <property type="entry name" value="ZF_RING_1"/>
    <property type="match status" value="1"/>
</dbReference>
<organism evidence="7 8">
    <name type="scientific">Esox lucius</name>
    <name type="common">Northern pike</name>
    <dbReference type="NCBI Taxonomy" id="8010"/>
    <lineage>
        <taxon>Eukaryota</taxon>
        <taxon>Metazoa</taxon>
        <taxon>Chordata</taxon>
        <taxon>Craniata</taxon>
        <taxon>Vertebrata</taxon>
        <taxon>Euteleostomi</taxon>
        <taxon>Actinopterygii</taxon>
        <taxon>Neopterygii</taxon>
        <taxon>Teleostei</taxon>
        <taxon>Protacanthopterygii</taxon>
        <taxon>Esociformes</taxon>
        <taxon>Esocidae</taxon>
        <taxon>Esox</taxon>
    </lineage>
</organism>
<dbReference type="OMA" id="DCRAPCP"/>
<feature type="domain" description="RING-type" evidence="5">
    <location>
        <begin position="28"/>
        <end position="68"/>
    </location>
</feature>
<proteinExistence type="predicted"/>